<dbReference type="CDD" id="cd06562">
    <property type="entry name" value="GH20_HexA_HexB-like"/>
    <property type="match status" value="1"/>
</dbReference>
<evidence type="ECO:0000313" key="15">
    <source>
        <dbReference type="Proteomes" id="UP000215902"/>
    </source>
</evidence>
<dbReference type="EC" id="3.2.1.52" evidence="3"/>
<comment type="similarity">
    <text evidence="2">Belongs to the glycosyl hydrolase 20 family.</text>
</comment>
<accession>A0A267E3Z4</accession>
<dbReference type="PRINTS" id="PR00738">
    <property type="entry name" value="GLHYDRLASE20"/>
</dbReference>
<dbReference type="FunFam" id="3.20.20.80:FF:000063">
    <property type="entry name" value="Beta-hexosaminidase"/>
    <property type="match status" value="1"/>
</dbReference>
<dbReference type="PANTHER" id="PTHR22600:SF21">
    <property type="entry name" value="BETA-HEXOSAMINIDASE A"/>
    <property type="match status" value="1"/>
</dbReference>
<dbReference type="InterPro" id="IPR025705">
    <property type="entry name" value="Beta_hexosaminidase_sua/sub"/>
</dbReference>
<evidence type="ECO:0000256" key="5">
    <source>
        <dbReference type="ARBA" id="ARBA00022801"/>
    </source>
</evidence>
<evidence type="ECO:0000256" key="3">
    <source>
        <dbReference type="ARBA" id="ARBA00012663"/>
    </source>
</evidence>
<dbReference type="STRING" id="282301.A0A267E3Z4"/>
<dbReference type="Gene3D" id="3.30.379.10">
    <property type="entry name" value="Chitobiase/beta-hexosaminidase domain 2-like"/>
    <property type="match status" value="1"/>
</dbReference>
<evidence type="ECO:0000256" key="9">
    <source>
        <dbReference type="SAM" id="MobiDB-lite"/>
    </source>
</evidence>
<dbReference type="InterPro" id="IPR029018">
    <property type="entry name" value="Hex-like_dom2"/>
</dbReference>
<dbReference type="Pfam" id="PF14845">
    <property type="entry name" value="Glycohydro_20b2"/>
    <property type="match status" value="1"/>
</dbReference>
<dbReference type="InterPro" id="IPR017853">
    <property type="entry name" value="GH"/>
</dbReference>
<reference evidence="14 15" key="1">
    <citation type="submission" date="2017-06" db="EMBL/GenBank/DDBJ databases">
        <title>A platform for efficient transgenesis in Macrostomum lignano, a flatworm model organism for stem cell research.</title>
        <authorList>
            <person name="Berezikov E."/>
        </authorList>
    </citation>
    <scope>NUCLEOTIDE SEQUENCE [LARGE SCALE GENOMIC DNA]</scope>
    <source>
        <strain evidence="14">DV1</strain>
        <tissue evidence="14">Whole organism</tissue>
    </source>
</reference>
<dbReference type="SUPFAM" id="SSF51445">
    <property type="entry name" value="(Trans)glycosidases"/>
    <property type="match status" value="1"/>
</dbReference>
<keyword evidence="10" id="KW-0812">Transmembrane</keyword>
<comment type="catalytic activity">
    <reaction evidence="1">
        <text>Hydrolysis of terminal non-reducing N-acetyl-D-hexosamine residues in N-acetyl-beta-D-hexosaminides.</text>
        <dbReference type="EC" id="3.2.1.52"/>
    </reaction>
</comment>
<dbReference type="GO" id="GO:0005764">
    <property type="term" value="C:lysosome"/>
    <property type="evidence" value="ECO:0007669"/>
    <property type="project" value="TreeGrafter"/>
</dbReference>
<proteinExistence type="inferred from homology"/>
<dbReference type="PANTHER" id="PTHR22600">
    <property type="entry name" value="BETA-HEXOSAMINIDASE"/>
    <property type="match status" value="1"/>
</dbReference>
<evidence type="ECO:0000256" key="7">
    <source>
        <dbReference type="ARBA" id="ARBA00023295"/>
    </source>
</evidence>
<evidence type="ECO:0000259" key="13">
    <source>
        <dbReference type="Pfam" id="PF14845"/>
    </source>
</evidence>
<feature type="region of interest" description="Disordered" evidence="9">
    <location>
        <begin position="645"/>
        <end position="714"/>
    </location>
</feature>
<evidence type="ECO:0000256" key="10">
    <source>
        <dbReference type="SAM" id="Phobius"/>
    </source>
</evidence>
<feature type="transmembrane region" description="Helical" evidence="10">
    <location>
        <begin position="822"/>
        <end position="840"/>
    </location>
</feature>
<protein>
    <recommendedName>
        <fullName evidence="3">beta-N-acetylhexosaminidase</fullName>
        <ecNumber evidence="3">3.2.1.52</ecNumber>
    </recommendedName>
</protein>
<evidence type="ECO:0000313" key="14">
    <source>
        <dbReference type="EMBL" id="PAA56260.1"/>
    </source>
</evidence>
<feature type="active site" description="Proton donor" evidence="8">
    <location>
        <position position="424"/>
    </location>
</feature>
<feature type="transmembrane region" description="Helical" evidence="10">
    <location>
        <begin position="763"/>
        <end position="785"/>
    </location>
</feature>
<feature type="chain" id="PRO_5012967050" description="beta-N-acetylhexosaminidase" evidence="11">
    <location>
        <begin position="30"/>
        <end position="843"/>
    </location>
</feature>
<keyword evidence="4 11" id="KW-0732">Signal</keyword>
<dbReference type="GO" id="GO:0030203">
    <property type="term" value="P:glycosaminoglycan metabolic process"/>
    <property type="evidence" value="ECO:0007669"/>
    <property type="project" value="TreeGrafter"/>
</dbReference>
<dbReference type="GO" id="GO:0006689">
    <property type="term" value="P:ganglioside catabolic process"/>
    <property type="evidence" value="ECO:0007669"/>
    <property type="project" value="TreeGrafter"/>
</dbReference>
<evidence type="ECO:0000256" key="1">
    <source>
        <dbReference type="ARBA" id="ARBA00001231"/>
    </source>
</evidence>
<evidence type="ECO:0000256" key="11">
    <source>
        <dbReference type="SAM" id="SignalP"/>
    </source>
</evidence>
<evidence type="ECO:0000256" key="4">
    <source>
        <dbReference type="ARBA" id="ARBA00022729"/>
    </source>
</evidence>
<evidence type="ECO:0000259" key="12">
    <source>
        <dbReference type="Pfam" id="PF00728"/>
    </source>
</evidence>
<keyword evidence="7" id="KW-0326">Glycosidase</keyword>
<feature type="compositionally biased region" description="Basic residues" evidence="9">
    <location>
        <begin position="665"/>
        <end position="676"/>
    </location>
</feature>
<keyword evidence="10" id="KW-1133">Transmembrane helix</keyword>
<dbReference type="GO" id="GO:0004563">
    <property type="term" value="F:beta-N-acetylhexosaminidase activity"/>
    <property type="evidence" value="ECO:0007669"/>
    <property type="project" value="UniProtKB-EC"/>
</dbReference>
<dbReference type="Gene3D" id="3.20.20.80">
    <property type="entry name" value="Glycosidases"/>
    <property type="match status" value="1"/>
</dbReference>
<comment type="caution">
    <text evidence="14">The sequence shown here is derived from an EMBL/GenBank/DDBJ whole genome shotgun (WGS) entry which is preliminary data.</text>
</comment>
<dbReference type="InterPro" id="IPR015883">
    <property type="entry name" value="Glyco_hydro_20_cat"/>
</dbReference>
<keyword evidence="10" id="KW-0472">Membrane</keyword>
<keyword evidence="6" id="KW-0325">Glycoprotein</keyword>
<keyword evidence="15" id="KW-1185">Reference proteome</keyword>
<name>A0A267E3Z4_9PLAT</name>
<dbReference type="SUPFAM" id="SSF55545">
    <property type="entry name" value="beta-N-acetylhexosaminidase-like domain"/>
    <property type="match status" value="1"/>
</dbReference>
<gene>
    <name evidence="14" type="ORF">BOX15_Mlig013942g3</name>
</gene>
<feature type="compositionally biased region" description="Pro residues" evidence="9">
    <location>
        <begin position="562"/>
        <end position="578"/>
    </location>
</feature>
<dbReference type="EMBL" id="NIVC01002646">
    <property type="protein sequence ID" value="PAA56260.1"/>
    <property type="molecule type" value="Genomic_DNA"/>
</dbReference>
<dbReference type="Proteomes" id="UP000215902">
    <property type="component" value="Unassembled WGS sequence"/>
</dbReference>
<sequence>MSMLAWFPVSGHQLTPLLLLLVPIDLILCQNRDPDFGNSNSRLIQHEPGAILHKEVRQKLATPAVPTQRPIPDDVGLAGENNFALLDPPDTEFHVWRAPFPSLGEAWPRPTRQYTSRSRGRITAPEQLSLAAKEFQFVLTSPTESDCPIAVVELLKMAFQRYRRVIVDQRAVSVAAGAAADADGHIWQLSVRLTIQSSDEKWRTAPLMPSLDMDESYTLKISKTEAVLSAPEPWGVLRGLQTFSQLVWQTQDAALYVNSTTIFDKPRFKHRGLLVDTSRHYLSMETLKTNLDAMEMNKLNVFHWHIVDDQSFPYQSVVFPKLSEKGAYDSNSIYSLSNIREIIEYARVRGIRVIPEFDTPAHTHSWSLGYPEIFTQCFNYANRWTGFYGPMNPALNATFDFLKKLYAEISSVFKDNYIHLGADEVGTSCWDNNPIVNRMRADFGFSRSDQLIDYYFRRLQNIITSLSAGKSNSNKRGFIVWQEAYDHGVMLKRGTIVQVWKGEASDVAMVAQAGYRVLYSTCWYLDRLEYGPQWTKMYLCDPIANYAGTYNGGPFQQQMPQQQPPPQQQQQQQPPPPSWMANVLGGEACMWNEYQDDNTVLQRIWPLASAVAERLWSSPEATRDLLAAGRRIEEQRCRMRARGIPVGVASGPGSCRPPPPAGNRSRNKLPKRNRKIPKLEKQSLTNRMVGVKQTAAPLSATGSGSSKSDTDYADSDHDLSFRRSLVKRRGPQQQHQDKVPIAEYQHRNRIYAISKSQHHQHPVALFLALVLAALALFLVLSRAVFVLRITRYGGSTAGLESAGSTEGKAAWLLWPWLRPRRLLLCLAIAAACNVLVWLWTSMV</sequence>
<dbReference type="GO" id="GO:0005975">
    <property type="term" value="P:carbohydrate metabolic process"/>
    <property type="evidence" value="ECO:0007669"/>
    <property type="project" value="InterPro"/>
</dbReference>
<feature type="region of interest" description="Disordered" evidence="9">
    <location>
        <begin position="554"/>
        <end position="578"/>
    </location>
</feature>
<feature type="domain" description="Beta-hexosaminidase eukaryotic type N-terminal" evidence="13">
    <location>
        <begin position="107"/>
        <end position="246"/>
    </location>
</feature>
<evidence type="ECO:0000256" key="2">
    <source>
        <dbReference type="ARBA" id="ARBA00006285"/>
    </source>
</evidence>
<dbReference type="AlphaFoldDB" id="A0A267E3Z4"/>
<dbReference type="InterPro" id="IPR029019">
    <property type="entry name" value="HEX_eukaryotic_N"/>
</dbReference>
<dbReference type="Pfam" id="PF00728">
    <property type="entry name" value="Glyco_hydro_20"/>
    <property type="match status" value="1"/>
</dbReference>
<dbReference type="GO" id="GO:0016020">
    <property type="term" value="C:membrane"/>
    <property type="evidence" value="ECO:0007669"/>
    <property type="project" value="TreeGrafter"/>
</dbReference>
<organism evidence="14 15">
    <name type="scientific">Macrostomum lignano</name>
    <dbReference type="NCBI Taxonomy" id="282301"/>
    <lineage>
        <taxon>Eukaryota</taxon>
        <taxon>Metazoa</taxon>
        <taxon>Spiralia</taxon>
        <taxon>Lophotrochozoa</taxon>
        <taxon>Platyhelminthes</taxon>
        <taxon>Rhabditophora</taxon>
        <taxon>Macrostomorpha</taxon>
        <taxon>Macrostomida</taxon>
        <taxon>Macrostomidae</taxon>
        <taxon>Macrostomum</taxon>
    </lineage>
</organism>
<keyword evidence="5" id="KW-0378">Hydrolase</keyword>
<feature type="signal peptide" evidence="11">
    <location>
        <begin position="1"/>
        <end position="29"/>
    </location>
</feature>
<evidence type="ECO:0000256" key="8">
    <source>
        <dbReference type="PIRSR" id="PIRSR625705-1"/>
    </source>
</evidence>
<dbReference type="OrthoDB" id="428480at2759"/>
<feature type="domain" description="Glycoside hydrolase family 20 catalytic" evidence="12">
    <location>
        <begin position="268"/>
        <end position="618"/>
    </location>
</feature>
<evidence type="ECO:0000256" key="6">
    <source>
        <dbReference type="ARBA" id="ARBA00023180"/>
    </source>
</evidence>